<keyword evidence="3" id="KW-0808">Transferase</keyword>
<dbReference type="Gene3D" id="3.40.50.150">
    <property type="entry name" value="Vaccinia Virus protein VP39"/>
    <property type="match status" value="1"/>
</dbReference>
<dbReference type="Gene3D" id="1.10.1200.270">
    <property type="entry name" value="Methyltransferase, alpha-helical capping domain"/>
    <property type="match status" value="1"/>
</dbReference>
<comment type="similarity">
    <text evidence="1">Belongs to the methyltransferase superfamily. Type-7 methyltransferase family.</text>
</comment>
<dbReference type="PANTHER" id="PTHR31009">
    <property type="entry name" value="S-ADENOSYL-L-METHIONINE:CARBOXYL METHYLTRANSFERASE FAMILY PROTEIN"/>
    <property type="match status" value="1"/>
</dbReference>
<dbReference type="EMBL" id="JAVIJP010000032">
    <property type="protein sequence ID" value="KAL3631383.1"/>
    <property type="molecule type" value="Genomic_DNA"/>
</dbReference>
<dbReference type="SUPFAM" id="SSF53335">
    <property type="entry name" value="S-adenosyl-L-methionine-dependent methyltransferases"/>
    <property type="match status" value="1"/>
</dbReference>
<dbReference type="InterPro" id="IPR029063">
    <property type="entry name" value="SAM-dependent_MTases_sf"/>
</dbReference>
<protein>
    <submittedName>
        <fullName evidence="7">Uncharacterized protein</fullName>
    </submittedName>
</protein>
<name>A0ABD3CP11_9LAMI</name>
<keyword evidence="4" id="KW-0479">Metal-binding</keyword>
<evidence type="ECO:0000313" key="7">
    <source>
        <dbReference type="EMBL" id="KAL3631383.1"/>
    </source>
</evidence>
<comment type="caution">
    <text evidence="7">The sequence shown here is derived from an EMBL/GenBank/DDBJ whole genome shotgun (WGS) entry which is preliminary data.</text>
</comment>
<dbReference type="InterPro" id="IPR042086">
    <property type="entry name" value="MeTrfase_capping"/>
</dbReference>
<evidence type="ECO:0000256" key="5">
    <source>
        <dbReference type="ARBA" id="ARBA00022842"/>
    </source>
</evidence>
<accession>A0ABD3CP11</accession>
<evidence type="ECO:0000313" key="8">
    <source>
        <dbReference type="Proteomes" id="UP001632038"/>
    </source>
</evidence>
<evidence type="ECO:0000256" key="1">
    <source>
        <dbReference type="ARBA" id="ARBA00007967"/>
    </source>
</evidence>
<organism evidence="7 8">
    <name type="scientific">Castilleja foliolosa</name>
    <dbReference type="NCBI Taxonomy" id="1961234"/>
    <lineage>
        <taxon>Eukaryota</taxon>
        <taxon>Viridiplantae</taxon>
        <taxon>Streptophyta</taxon>
        <taxon>Embryophyta</taxon>
        <taxon>Tracheophyta</taxon>
        <taxon>Spermatophyta</taxon>
        <taxon>Magnoliopsida</taxon>
        <taxon>eudicotyledons</taxon>
        <taxon>Gunneridae</taxon>
        <taxon>Pentapetalae</taxon>
        <taxon>asterids</taxon>
        <taxon>lamiids</taxon>
        <taxon>Lamiales</taxon>
        <taxon>Orobanchaceae</taxon>
        <taxon>Pedicularideae</taxon>
        <taxon>Castillejinae</taxon>
        <taxon>Castilleja</taxon>
    </lineage>
</organism>
<dbReference type="InterPro" id="IPR005299">
    <property type="entry name" value="MeTrfase_7"/>
</dbReference>
<dbReference type="GO" id="GO:0046872">
    <property type="term" value="F:metal ion binding"/>
    <property type="evidence" value="ECO:0007669"/>
    <property type="project" value="UniProtKB-KW"/>
</dbReference>
<evidence type="ECO:0000256" key="2">
    <source>
        <dbReference type="ARBA" id="ARBA00022603"/>
    </source>
</evidence>
<sequence>MKKMASTDGSEVPNGASSKHKQAPNAMSAGDGPDSYIRNSSYQGGLGDVTRPIIKDIIATNLDVFSTNPNNTICIADFGCSTGGNSFPTMQVIAQAIKKKLESYSSTPEFFVFFNDTVVNDFNTLFGSLPLDRLYHAVGVPGDFHGRLLPRSSLHFVHSSCSLQWLTEVPRAVVDRDSAAWNGGRAWYTRETKEVYDAYVDQYSRDLNSFLEARAVEMVPGGLMALLVPGEPEFCNTETEYTVHTCYHILGSCIVDMARKGRLSEAKVDSFNFPFCFATLQQMNAIFESNQSFSIERMEILNNPGMHTISDPGTCAAGLRAVTGSLLTNHFGIELILDELFQLVTKKLEVLPSFGNTDNDKTIMVLAVLKRKMDC</sequence>
<gene>
    <name evidence="7" type="ORF">CASFOL_024367</name>
</gene>
<proteinExistence type="inferred from homology"/>
<feature type="region of interest" description="Disordered" evidence="6">
    <location>
        <begin position="1"/>
        <end position="34"/>
    </location>
</feature>
<evidence type="ECO:0000256" key="3">
    <source>
        <dbReference type="ARBA" id="ARBA00022679"/>
    </source>
</evidence>
<reference evidence="8" key="1">
    <citation type="journal article" date="2024" name="IScience">
        <title>Strigolactones Initiate the Formation of Haustorium-like Structures in Castilleja.</title>
        <authorList>
            <person name="Buerger M."/>
            <person name="Peterson D."/>
            <person name="Chory J."/>
        </authorList>
    </citation>
    <scope>NUCLEOTIDE SEQUENCE [LARGE SCALE GENOMIC DNA]</scope>
</reference>
<dbReference type="Proteomes" id="UP001632038">
    <property type="component" value="Unassembled WGS sequence"/>
</dbReference>
<keyword evidence="8" id="KW-1185">Reference proteome</keyword>
<evidence type="ECO:0000256" key="6">
    <source>
        <dbReference type="SAM" id="MobiDB-lite"/>
    </source>
</evidence>
<dbReference type="GO" id="GO:0008168">
    <property type="term" value="F:methyltransferase activity"/>
    <property type="evidence" value="ECO:0007669"/>
    <property type="project" value="UniProtKB-KW"/>
</dbReference>
<dbReference type="GO" id="GO:0032259">
    <property type="term" value="P:methylation"/>
    <property type="evidence" value="ECO:0007669"/>
    <property type="project" value="UniProtKB-KW"/>
</dbReference>
<dbReference type="AlphaFoldDB" id="A0ABD3CP11"/>
<evidence type="ECO:0000256" key="4">
    <source>
        <dbReference type="ARBA" id="ARBA00022723"/>
    </source>
</evidence>
<keyword evidence="2" id="KW-0489">Methyltransferase</keyword>
<dbReference type="Pfam" id="PF03492">
    <property type="entry name" value="Methyltransf_7"/>
    <property type="match status" value="1"/>
</dbReference>
<keyword evidence="5" id="KW-0460">Magnesium</keyword>